<evidence type="ECO:0000256" key="9">
    <source>
        <dbReference type="ARBA" id="ARBA00023136"/>
    </source>
</evidence>
<keyword evidence="4" id="KW-0813">Transport</keyword>
<feature type="transmembrane region" description="Helical" evidence="10">
    <location>
        <begin position="271"/>
        <end position="294"/>
    </location>
</feature>
<keyword evidence="9 10" id="KW-0472">Membrane</keyword>
<reference evidence="12 13" key="1">
    <citation type="submission" date="2017-06" db="EMBL/GenBank/DDBJ databases">
        <authorList>
            <person name="Kim H.J."/>
            <person name="Triplett B.A."/>
        </authorList>
    </citation>
    <scope>NUCLEOTIDE SEQUENCE [LARGE SCALE GENOMIC DNA]</scope>
    <source>
        <strain evidence="12 13">DSM 18704</strain>
    </source>
</reference>
<evidence type="ECO:0000256" key="3">
    <source>
        <dbReference type="ARBA" id="ARBA00016864"/>
    </source>
</evidence>
<dbReference type="InterPro" id="IPR035906">
    <property type="entry name" value="MetI-like_sf"/>
</dbReference>
<keyword evidence="6" id="KW-0592">Phosphate transport</keyword>
<sequence>MSSTPMLPPRPPIDFDTPVMRFHRSRRKVTNIVVSGLAILATVIVIAPLVAILVYLLYKGASSLNFNFFTKIPAPVGEEGGGMANSIVGSGIILVLASLMGIPIGIAAGVYLSEFGRGKFLANAIRFTADVLNGVPSIVMGIAIYSLIVMRQKHFSAFAGGVALAIMMVPTITRTTEEMLSTVPHAIREAALGLGVPKWRTVLSVSLRTASPGIITGCMLAFARVAGETAPLLFTAFGNQFWSVKLNEPIGALPLQIYVYAISPYDEWHRLAWAGSLVLIVMIMVSVTLVRVFASRGALKGGN</sequence>
<accession>A0A239H0R0</accession>
<evidence type="ECO:0000259" key="11">
    <source>
        <dbReference type="PROSITE" id="PS50928"/>
    </source>
</evidence>
<feature type="transmembrane region" description="Helical" evidence="10">
    <location>
        <begin position="154"/>
        <end position="172"/>
    </location>
</feature>
<evidence type="ECO:0000256" key="4">
    <source>
        <dbReference type="ARBA" id="ARBA00022448"/>
    </source>
</evidence>
<feature type="transmembrane region" description="Helical" evidence="10">
    <location>
        <begin position="29"/>
        <end position="58"/>
    </location>
</feature>
<dbReference type="CDD" id="cd06261">
    <property type="entry name" value="TM_PBP2"/>
    <property type="match status" value="1"/>
</dbReference>
<dbReference type="GO" id="GO:0005886">
    <property type="term" value="C:plasma membrane"/>
    <property type="evidence" value="ECO:0007669"/>
    <property type="project" value="UniProtKB-SubCell"/>
</dbReference>
<protein>
    <recommendedName>
        <fullName evidence="3 10">Phosphate transport system permease protein PstA</fullName>
    </recommendedName>
</protein>
<keyword evidence="13" id="KW-1185">Reference proteome</keyword>
<evidence type="ECO:0000256" key="8">
    <source>
        <dbReference type="ARBA" id="ARBA00022989"/>
    </source>
</evidence>
<comment type="similarity">
    <text evidence="2 10">Belongs to the binding-protein-dependent transport system permease family. CysTW subfamily.</text>
</comment>
<evidence type="ECO:0000313" key="12">
    <source>
        <dbReference type="EMBL" id="SNS74967.1"/>
    </source>
</evidence>
<dbReference type="GO" id="GO:0005315">
    <property type="term" value="F:phosphate transmembrane transporter activity"/>
    <property type="evidence" value="ECO:0007669"/>
    <property type="project" value="InterPro"/>
</dbReference>
<evidence type="ECO:0000256" key="5">
    <source>
        <dbReference type="ARBA" id="ARBA00022475"/>
    </source>
</evidence>
<comment type="caution">
    <text evidence="10">Lacks conserved residue(s) required for the propagation of feature annotation.</text>
</comment>
<evidence type="ECO:0000256" key="6">
    <source>
        <dbReference type="ARBA" id="ARBA00022592"/>
    </source>
</evidence>
<gene>
    <name evidence="12" type="ORF">SAMN05421770_102173</name>
</gene>
<evidence type="ECO:0000256" key="10">
    <source>
        <dbReference type="RuleBase" id="RU363043"/>
    </source>
</evidence>
<dbReference type="SUPFAM" id="SSF161098">
    <property type="entry name" value="MetI-like"/>
    <property type="match status" value="1"/>
</dbReference>
<feature type="domain" description="ABC transmembrane type-1" evidence="11">
    <location>
        <begin position="87"/>
        <end position="290"/>
    </location>
</feature>
<dbReference type="Pfam" id="PF00528">
    <property type="entry name" value="BPD_transp_1"/>
    <property type="match status" value="1"/>
</dbReference>
<proteinExistence type="inferred from homology"/>
<dbReference type="InterPro" id="IPR000515">
    <property type="entry name" value="MetI-like"/>
</dbReference>
<dbReference type="Proteomes" id="UP000198356">
    <property type="component" value="Unassembled WGS sequence"/>
</dbReference>
<feature type="transmembrane region" description="Helical" evidence="10">
    <location>
        <begin position="124"/>
        <end position="148"/>
    </location>
</feature>
<dbReference type="PANTHER" id="PTHR42922">
    <property type="entry name" value="PHOSPHATE TRANSPORT SYSTEM PERMEASE PROTEIN PSTA"/>
    <property type="match status" value="1"/>
</dbReference>
<evidence type="ECO:0000256" key="1">
    <source>
        <dbReference type="ARBA" id="ARBA00004651"/>
    </source>
</evidence>
<dbReference type="InterPro" id="IPR005672">
    <property type="entry name" value="Phosphate_PstA"/>
</dbReference>
<dbReference type="GO" id="GO:0035435">
    <property type="term" value="P:phosphate ion transmembrane transport"/>
    <property type="evidence" value="ECO:0007669"/>
    <property type="project" value="InterPro"/>
</dbReference>
<dbReference type="PROSITE" id="PS50928">
    <property type="entry name" value="ABC_TM1"/>
    <property type="match status" value="1"/>
</dbReference>
<comment type="subcellular location">
    <subcellularLocation>
        <location evidence="1 10">Cell membrane</location>
        <topology evidence="1 10">Multi-pass membrane protein</topology>
    </subcellularLocation>
</comment>
<dbReference type="PANTHER" id="PTHR42922:SF1">
    <property type="entry name" value="PHOSPHATE TRANSPORT SYSTEM PERMEASE PROTEIN PSTA"/>
    <property type="match status" value="1"/>
</dbReference>
<feature type="transmembrane region" description="Helical" evidence="10">
    <location>
        <begin position="87"/>
        <end position="112"/>
    </location>
</feature>
<dbReference type="NCBIfam" id="TIGR00974">
    <property type="entry name" value="3a0107s02c"/>
    <property type="match status" value="1"/>
</dbReference>
<evidence type="ECO:0000256" key="7">
    <source>
        <dbReference type="ARBA" id="ARBA00022692"/>
    </source>
</evidence>
<name>A0A239H0R0_9BACT</name>
<keyword evidence="7 10" id="KW-0812">Transmembrane</keyword>
<dbReference type="EMBL" id="FZOU01000002">
    <property type="protein sequence ID" value="SNS74967.1"/>
    <property type="molecule type" value="Genomic_DNA"/>
</dbReference>
<keyword evidence="8 10" id="KW-1133">Transmembrane helix</keyword>
<keyword evidence="5 10" id="KW-1003">Cell membrane</keyword>
<evidence type="ECO:0000313" key="13">
    <source>
        <dbReference type="Proteomes" id="UP000198356"/>
    </source>
</evidence>
<dbReference type="AlphaFoldDB" id="A0A239H0R0"/>
<organism evidence="12 13">
    <name type="scientific">Granulicella rosea</name>
    <dbReference type="NCBI Taxonomy" id="474952"/>
    <lineage>
        <taxon>Bacteria</taxon>
        <taxon>Pseudomonadati</taxon>
        <taxon>Acidobacteriota</taxon>
        <taxon>Terriglobia</taxon>
        <taxon>Terriglobales</taxon>
        <taxon>Acidobacteriaceae</taxon>
        <taxon>Granulicella</taxon>
    </lineage>
</organism>
<evidence type="ECO:0000256" key="2">
    <source>
        <dbReference type="ARBA" id="ARBA00007069"/>
    </source>
</evidence>
<dbReference type="Gene3D" id="1.10.3720.10">
    <property type="entry name" value="MetI-like"/>
    <property type="match status" value="1"/>
</dbReference>
<dbReference type="InterPro" id="IPR051408">
    <property type="entry name" value="Phosphate_transprt_permease"/>
</dbReference>